<accession>A0ABR7EWB7</accession>
<dbReference type="NCBIfam" id="NF002823">
    <property type="entry name" value="PRK02991.1"/>
    <property type="match status" value="1"/>
</dbReference>
<dbReference type="InterPro" id="IPR050147">
    <property type="entry name" value="Ser/Thr_Dehydratase"/>
</dbReference>
<dbReference type="InterPro" id="IPR036052">
    <property type="entry name" value="TrpB-like_PALP_sf"/>
</dbReference>
<keyword evidence="3 4" id="KW-0456">Lyase</keyword>
<keyword evidence="7" id="KW-1185">Reference proteome</keyword>
<name>A0ABR7EWB7_9FIRM</name>
<sequence>MANGTYKNILEERNAQMIEQMRDKQEVGWSNPAYLPFDFVNGVCELVVSDADIEDAKKRLERFAPFIMKEFPETRETGGLIESPLVEIDKMQEGLKKEYTCEIPGRLFLKKDSHLAIAGSVKARGGIYEVLKHAEDLALKNGMLKEQDSYEVFADEKMKEFLSGYTVQVGSTGNLGMSIGIMSAALGFHVIVHMSADAKQWKKDLLRSKGVEVIEYEQDYSRAVEEGRKNSDADPKSYFVDDEKSVNLFLGYAVAAGRLKKQFEEQGVVVDEEHPLIVYIPAGVGGAPGGVSYGLKRLYGDLVHCFFVEPVECPSVMLGIATQKFEHANVRDYGMTGKTEADGLACASPSSFVTRIMTNLLSGGFTVNDSKLYDFLRLLYKTEEEQIEPSSCATFIGPVRLLEEEETKAYCKKHALTEKILKNATQIVWATGGRLVPDEIRKEYLEKYL</sequence>
<evidence type="ECO:0000256" key="3">
    <source>
        <dbReference type="ARBA" id="ARBA00023239"/>
    </source>
</evidence>
<dbReference type="Gene3D" id="3.40.50.1100">
    <property type="match status" value="2"/>
</dbReference>
<feature type="domain" description="Tryptophan synthase beta chain-like PALP" evidence="5">
    <location>
        <begin position="83"/>
        <end position="405"/>
    </location>
</feature>
<dbReference type="EMBL" id="JACOOY010000013">
    <property type="protein sequence ID" value="MBC5665649.1"/>
    <property type="molecule type" value="Genomic_DNA"/>
</dbReference>
<comment type="catalytic activity">
    <reaction evidence="4">
        <text>D-serine = pyruvate + NH4(+)</text>
        <dbReference type="Rhea" id="RHEA:13977"/>
        <dbReference type="ChEBI" id="CHEBI:15361"/>
        <dbReference type="ChEBI" id="CHEBI:28938"/>
        <dbReference type="ChEBI" id="CHEBI:35247"/>
        <dbReference type="EC" id="4.3.1.18"/>
    </reaction>
</comment>
<dbReference type="Pfam" id="PF00291">
    <property type="entry name" value="PALP"/>
    <property type="match status" value="1"/>
</dbReference>
<gene>
    <name evidence="4" type="primary">dsdA</name>
    <name evidence="6" type="ORF">H8S07_10280</name>
</gene>
<dbReference type="Proteomes" id="UP000647235">
    <property type="component" value="Unassembled WGS sequence"/>
</dbReference>
<dbReference type="PANTHER" id="PTHR48078">
    <property type="entry name" value="THREONINE DEHYDRATASE, MITOCHONDRIAL-RELATED"/>
    <property type="match status" value="1"/>
</dbReference>
<evidence type="ECO:0000256" key="2">
    <source>
        <dbReference type="ARBA" id="ARBA00022898"/>
    </source>
</evidence>
<organism evidence="6 7">
    <name type="scientific">Dorea hominis</name>
    <dbReference type="NCBI Taxonomy" id="2763040"/>
    <lineage>
        <taxon>Bacteria</taxon>
        <taxon>Bacillati</taxon>
        <taxon>Bacillota</taxon>
        <taxon>Clostridia</taxon>
        <taxon>Lachnospirales</taxon>
        <taxon>Lachnospiraceae</taxon>
        <taxon>Dorea</taxon>
    </lineage>
</organism>
<comment type="similarity">
    <text evidence="4">Belongs to the serine/threonine dehydratase family. DsdA subfamily.</text>
</comment>
<reference evidence="6 7" key="1">
    <citation type="submission" date="2020-08" db="EMBL/GenBank/DDBJ databases">
        <title>Genome public.</title>
        <authorList>
            <person name="Liu C."/>
            <person name="Sun Q."/>
        </authorList>
    </citation>
    <scope>NUCLEOTIDE SEQUENCE [LARGE SCALE GENOMIC DNA]</scope>
    <source>
        <strain evidence="6 7">NSJ-36</strain>
    </source>
</reference>
<dbReference type="SUPFAM" id="SSF53686">
    <property type="entry name" value="Tryptophan synthase beta subunit-like PLP-dependent enzymes"/>
    <property type="match status" value="1"/>
</dbReference>
<evidence type="ECO:0000256" key="1">
    <source>
        <dbReference type="ARBA" id="ARBA00001933"/>
    </source>
</evidence>
<dbReference type="PANTHER" id="PTHR48078:SF9">
    <property type="entry name" value="D-SERINE DEHYDRATASE"/>
    <property type="match status" value="1"/>
</dbReference>
<comment type="caution">
    <text evidence="6">The sequence shown here is derived from an EMBL/GenBank/DDBJ whole genome shotgun (WGS) entry which is preliminary data.</text>
</comment>
<evidence type="ECO:0000313" key="7">
    <source>
        <dbReference type="Proteomes" id="UP000647235"/>
    </source>
</evidence>
<dbReference type="GO" id="GO:0008721">
    <property type="term" value="F:D-serine ammonia-lyase activity"/>
    <property type="evidence" value="ECO:0007669"/>
    <property type="project" value="UniProtKB-EC"/>
</dbReference>
<dbReference type="InterPro" id="IPR001926">
    <property type="entry name" value="TrpB-like_PALP"/>
</dbReference>
<dbReference type="NCBIfam" id="TIGR02035">
    <property type="entry name" value="D_Ser_am_lyase"/>
    <property type="match status" value="1"/>
</dbReference>
<proteinExistence type="inferred from homology"/>
<dbReference type="InterPro" id="IPR011780">
    <property type="entry name" value="D_Ser_am_lyase"/>
</dbReference>
<comment type="cofactor">
    <cofactor evidence="1 4">
        <name>pyridoxal 5'-phosphate</name>
        <dbReference type="ChEBI" id="CHEBI:597326"/>
    </cofactor>
</comment>
<dbReference type="RefSeq" id="WP_021860137.1">
    <property type="nucleotide sequence ID" value="NZ_JACOOY010000013.1"/>
</dbReference>
<evidence type="ECO:0000259" key="5">
    <source>
        <dbReference type="Pfam" id="PF00291"/>
    </source>
</evidence>
<evidence type="ECO:0000256" key="4">
    <source>
        <dbReference type="HAMAP-Rule" id="MF_01030"/>
    </source>
</evidence>
<dbReference type="EC" id="4.3.1.18" evidence="4"/>
<evidence type="ECO:0000313" key="6">
    <source>
        <dbReference type="EMBL" id="MBC5665649.1"/>
    </source>
</evidence>
<feature type="modified residue" description="N6-(pyridoxal phosphate)lysine" evidence="4">
    <location>
        <position position="122"/>
    </location>
</feature>
<keyword evidence="2 4" id="KW-0663">Pyridoxal phosphate</keyword>
<dbReference type="HAMAP" id="MF_01030">
    <property type="entry name" value="D_Ser_dehydrat"/>
    <property type="match status" value="1"/>
</dbReference>
<protein>
    <recommendedName>
        <fullName evidence="4">Probable D-serine dehydratase</fullName>
        <ecNumber evidence="4">4.3.1.18</ecNumber>
    </recommendedName>
    <alternativeName>
        <fullName evidence="4">D-serine deaminase</fullName>
        <shortName evidence="4">DSD</shortName>
    </alternativeName>
</protein>